<proteinExistence type="predicted"/>
<dbReference type="EMBL" id="KZ293423">
    <property type="protein sequence ID" value="PBK71816.1"/>
    <property type="molecule type" value="Genomic_DNA"/>
</dbReference>
<reference evidence="3" key="1">
    <citation type="journal article" date="2017" name="Nat. Ecol. Evol.">
        <title>Genome expansion and lineage-specific genetic innovations in the forest pathogenic fungi Armillaria.</title>
        <authorList>
            <person name="Sipos G."/>
            <person name="Prasanna A.N."/>
            <person name="Walter M.C."/>
            <person name="O'Connor E."/>
            <person name="Balint B."/>
            <person name="Krizsan K."/>
            <person name="Kiss B."/>
            <person name="Hess J."/>
            <person name="Varga T."/>
            <person name="Slot J."/>
            <person name="Riley R."/>
            <person name="Boka B."/>
            <person name="Rigling D."/>
            <person name="Barry K."/>
            <person name="Lee J."/>
            <person name="Mihaltcheva S."/>
            <person name="LaButti K."/>
            <person name="Lipzen A."/>
            <person name="Waldron R."/>
            <person name="Moloney N.M."/>
            <person name="Sperisen C."/>
            <person name="Kredics L."/>
            <person name="Vagvoelgyi C."/>
            <person name="Patrignani A."/>
            <person name="Fitzpatrick D."/>
            <person name="Nagy I."/>
            <person name="Doyle S."/>
            <person name="Anderson J.B."/>
            <person name="Grigoriev I.V."/>
            <person name="Gueldener U."/>
            <person name="Muensterkoetter M."/>
            <person name="Nagy L.G."/>
        </authorList>
    </citation>
    <scope>NUCLEOTIDE SEQUENCE [LARGE SCALE GENOMIC DNA]</scope>
    <source>
        <strain evidence="3">28-4</strain>
    </source>
</reference>
<feature type="compositionally biased region" description="Polar residues" evidence="1">
    <location>
        <begin position="90"/>
        <end position="102"/>
    </location>
</feature>
<dbReference type="Proteomes" id="UP000218334">
    <property type="component" value="Unassembled WGS sequence"/>
</dbReference>
<protein>
    <submittedName>
        <fullName evidence="2">Uncharacterized protein</fullName>
    </submittedName>
</protein>
<gene>
    <name evidence="2" type="ORF">ARMSODRAFT_789775</name>
</gene>
<accession>A0A2H3C952</accession>
<dbReference type="AlphaFoldDB" id="A0A2H3C952"/>
<evidence type="ECO:0000256" key="1">
    <source>
        <dbReference type="SAM" id="MobiDB-lite"/>
    </source>
</evidence>
<evidence type="ECO:0000313" key="3">
    <source>
        <dbReference type="Proteomes" id="UP000218334"/>
    </source>
</evidence>
<evidence type="ECO:0000313" key="2">
    <source>
        <dbReference type="EMBL" id="PBK71816.1"/>
    </source>
</evidence>
<feature type="region of interest" description="Disordered" evidence="1">
    <location>
        <begin position="86"/>
        <end position="108"/>
    </location>
</feature>
<sequence>MWLSVLPSFQQSLCRQHRRSGLLSTSFKPSKYSISGGTHLGTFNCPFPHFNMRREPARSDNEQSSRTFVWLWSMVINSTSNTNLSSCSSPVSHRTNSYTRNPLSKKRENDAREIESGIHELAEIYWDLRRCLIASRPSSVTLDTGVQGAHNSCTSNSCIRSGRLRGLGGAEKD</sequence>
<keyword evidence="3" id="KW-1185">Reference proteome</keyword>
<organism evidence="2 3">
    <name type="scientific">Armillaria solidipes</name>
    <dbReference type="NCBI Taxonomy" id="1076256"/>
    <lineage>
        <taxon>Eukaryota</taxon>
        <taxon>Fungi</taxon>
        <taxon>Dikarya</taxon>
        <taxon>Basidiomycota</taxon>
        <taxon>Agaricomycotina</taxon>
        <taxon>Agaricomycetes</taxon>
        <taxon>Agaricomycetidae</taxon>
        <taxon>Agaricales</taxon>
        <taxon>Marasmiineae</taxon>
        <taxon>Physalacriaceae</taxon>
        <taxon>Armillaria</taxon>
    </lineage>
</organism>
<name>A0A2H3C952_9AGAR</name>